<gene>
    <name evidence="1" type="ORF">FHW36_11560</name>
</gene>
<protein>
    <submittedName>
        <fullName evidence="1">Uncharacterized protein</fullName>
    </submittedName>
</protein>
<organism evidence="1 2">
    <name type="scientific">Chitinophaga polysaccharea</name>
    <dbReference type="NCBI Taxonomy" id="1293035"/>
    <lineage>
        <taxon>Bacteria</taxon>
        <taxon>Pseudomonadati</taxon>
        <taxon>Bacteroidota</taxon>
        <taxon>Chitinophagia</taxon>
        <taxon>Chitinophagales</taxon>
        <taxon>Chitinophagaceae</taxon>
        <taxon>Chitinophaga</taxon>
    </lineage>
</organism>
<sequence>MRKNAEIFGIYENYRTFDYEDIRTTIIIFNYHHFETDPAYRK</sequence>
<reference evidence="1 2" key="1">
    <citation type="submission" date="2019-06" db="EMBL/GenBank/DDBJ databases">
        <title>Sorghum-associated microbial communities from plants grown in Nebraska, USA.</title>
        <authorList>
            <person name="Schachtman D."/>
        </authorList>
    </citation>
    <scope>NUCLEOTIDE SEQUENCE [LARGE SCALE GENOMIC DNA]</scope>
    <source>
        <strain evidence="1 2">1209</strain>
    </source>
</reference>
<accession>A0A561P378</accession>
<dbReference type="Proteomes" id="UP000320811">
    <property type="component" value="Unassembled WGS sequence"/>
</dbReference>
<dbReference type="EMBL" id="VIWO01000015">
    <property type="protein sequence ID" value="TWF32534.1"/>
    <property type="molecule type" value="Genomic_DNA"/>
</dbReference>
<keyword evidence="2" id="KW-1185">Reference proteome</keyword>
<evidence type="ECO:0000313" key="2">
    <source>
        <dbReference type="Proteomes" id="UP000320811"/>
    </source>
</evidence>
<comment type="caution">
    <text evidence="1">The sequence shown here is derived from an EMBL/GenBank/DDBJ whole genome shotgun (WGS) entry which is preliminary data.</text>
</comment>
<evidence type="ECO:0000313" key="1">
    <source>
        <dbReference type="EMBL" id="TWF32534.1"/>
    </source>
</evidence>
<proteinExistence type="predicted"/>
<name>A0A561P378_9BACT</name>
<dbReference type="AlphaFoldDB" id="A0A561P378"/>